<gene>
    <name evidence="1" type="ORF">ME3_137</name>
</gene>
<dbReference type="EMBL" id="KU935715">
    <property type="protein sequence ID" value="AND75298.1"/>
    <property type="molecule type" value="Genomic_DNA"/>
</dbReference>
<dbReference type="Proteomes" id="UP000225947">
    <property type="component" value="Segment"/>
</dbReference>
<name>A0A172Q0A9_9CAUD</name>
<proteinExistence type="predicted"/>
<sequence length="101" mass="11540">MLINEALFETFPNEVDGTVPQELPTDVLSLLRRPDLNIPEFVESILNGYADVDERTIRNIVDRFPSSRTRRQAPDTSMMDAYISKFTMVLSSTPTIKSKYL</sequence>
<evidence type="ECO:0000313" key="2">
    <source>
        <dbReference type="Proteomes" id="UP000225947"/>
    </source>
</evidence>
<reference evidence="2" key="1">
    <citation type="submission" date="2016-03" db="EMBL/GenBank/DDBJ databases">
        <title>Characterization of Acinetobacter baumannii phage vB_AbaM_ME3.</title>
        <authorList>
            <person name="Buttimer C.T.H."/>
            <person name="Elbreki M."/>
            <person name="Coffey A."/>
        </authorList>
    </citation>
    <scope>NUCLEOTIDE SEQUENCE [LARGE SCALE GENOMIC DNA]</scope>
</reference>
<accession>A0A172Q0A9</accession>
<evidence type="ECO:0000313" key="1">
    <source>
        <dbReference type="EMBL" id="AND75298.1"/>
    </source>
</evidence>
<organism evidence="1 2">
    <name type="scientific">Acinetobacter phage vB_AbaM_ME3</name>
    <dbReference type="NCBI Taxonomy" id="1837876"/>
    <lineage>
        <taxon>Viruses</taxon>
        <taxon>Duplodnaviria</taxon>
        <taxon>Heunggongvirae</taxon>
        <taxon>Uroviricota</taxon>
        <taxon>Caudoviricetes</taxon>
        <taxon>Metrivirus</taxon>
        <taxon>Metrivirus ME3</taxon>
    </lineage>
</organism>
<keyword evidence="2" id="KW-1185">Reference proteome</keyword>
<protein>
    <submittedName>
        <fullName evidence="1">Uncharacterized protein</fullName>
    </submittedName>
</protein>